<evidence type="ECO:0000313" key="3">
    <source>
        <dbReference type="EMBL" id="GAA2738767.1"/>
    </source>
</evidence>
<dbReference type="InterPro" id="IPR055568">
    <property type="entry name" value="DUF7144"/>
</dbReference>
<feature type="transmembrane region" description="Helical" evidence="1">
    <location>
        <begin position="55"/>
        <end position="75"/>
    </location>
</feature>
<sequence length="129" mass="14510">MDGRQSTATGFVLFAAILLIINGLWGIFVGLAAIIRDEFFVVTPNYVYEFNTTGWGWIHLILGVLVVVVGVALLSGQSWARWPTLVVVVLQALAQFFFIPYYPWWAILIIVLDVIVIWALLAYEPKALR</sequence>
<comment type="caution">
    <text evidence="3">The sequence shown here is derived from an EMBL/GenBank/DDBJ whole genome shotgun (WGS) entry which is preliminary data.</text>
</comment>
<evidence type="ECO:0000256" key="1">
    <source>
        <dbReference type="SAM" id="Phobius"/>
    </source>
</evidence>
<dbReference type="EMBL" id="BAAATZ010000047">
    <property type="protein sequence ID" value="GAA2738767.1"/>
    <property type="molecule type" value="Genomic_DNA"/>
</dbReference>
<dbReference type="RefSeq" id="WP_344458391.1">
    <property type="nucleotide sequence ID" value="NZ_BAAATZ010000047.1"/>
</dbReference>
<dbReference type="Pfam" id="PF23636">
    <property type="entry name" value="DUF7144"/>
    <property type="match status" value="1"/>
</dbReference>
<feature type="transmembrane region" description="Helical" evidence="1">
    <location>
        <begin position="12"/>
        <end position="35"/>
    </location>
</feature>
<feature type="transmembrane region" description="Helical" evidence="1">
    <location>
        <begin position="104"/>
        <end position="123"/>
    </location>
</feature>
<accession>A0ABP6HA05</accession>
<gene>
    <name evidence="3" type="ORF">GCM10010439_73870</name>
</gene>
<reference evidence="4" key="1">
    <citation type="journal article" date="2019" name="Int. J. Syst. Evol. Microbiol.">
        <title>The Global Catalogue of Microorganisms (GCM) 10K type strain sequencing project: providing services to taxonomists for standard genome sequencing and annotation.</title>
        <authorList>
            <consortium name="The Broad Institute Genomics Platform"/>
            <consortium name="The Broad Institute Genome Sequencing Center for Infectious Disease"/>
            <person name="Wu L."/>
            <person name="Ma J."/>
        </authorList>
    </citation>
    <scope>NUCLEOTIDE SEQUENCE [LARGE SCALE GENOMIC DNA]</scope>
    <source>
        <strain evidence="4">JCM 8201</strain>
    </source>
</reference>
<proteinExistence type="predicted"/>
<dbReference type="Proteomes" id="UP001501842">
    <property type="component" value="Unassembled WGS sequence"/>
</dbReference>
<keyword evidence="1" id="KW-1133">Transmembrane helix</keyword>
<name>A0ABP6HA05_9ACTN</name>
<feature type="domain" description="DUF7144" evidence="2">
    <location>
        <begin position="12"/>
        <end position="124"/>
    </location>
</feature>
<keyword evidence="1" id="KW-0472">Membrane</keyword>
<feature type="transmembrane region" description="Helical" evidence="1">
    <location>
        <begin position="82"/>
        <end position="98"/>
    </location>
</feature>
<keyword evidence="4" id="KW-1185">Reference proteome</keyword>
<evidence type="ECO:0000259" key="2">
    <source>
        <dbReference type="Pfam" id="PF23636"/>
    </source>
</evidence>
<organism evidence="3 4">
    <name type="scientific">Actinocorallia aurantiaca</name>
    <dbReference type="NCBI Taxonomy" id="46204"/>
    <lineage>
        <taxon>Bacteria</taxon>
        <taxon>Bacillati</taxon>
        <taxon>Actinomycetota</taxon>
        <taxon>Actinomycetes</taxon>
        <taxon>Streptosporangiales</taxon>
        <taxon>Thermomonosporaceae</taxon>
        <taxon>Actinocorallia</taxon>
    </lineage>
</organism>
<evidence type="ECO:0000313" key="4">
    <source>
        <dbReference type="Proteomes" id="UP001501842"/>
    </source>
</evidence>
<protein>
    <recommendedName>
        <fullName evidence="2">DUF7144 domain-containing protein</fullName>
    </recommendedName>
</protein>
<keyword evidence="1" id="KW-0812">Transmembrane</keyword>